<gene>
    <name evidence="1" type="ORF">GH714_035060</name>
</gene>
<dbReference type="AlphaFoldDB" id="A0A6A6LQH7"/>
<evidence type="ECO:0000313" key="2">
    <source>
        <dbReference type="Proteomes" id="UP000467840"/>
    </source>
</evidence>
<accession>A0A6A6LQH7</accession>
<protein>
    <submittedName>
        <fullName evidence="1">Uncharacterized protein</fullName>
    </submittedName>
</protein>
<comment type="caution">
    <text evidence="1">The sequence shown here is derived from an EMBL/GenBank/DDBJ whole genome shotgun (WGS) entry which is preliminary data.</text>
</comment>
<keyword evidence="2" id="KW-1185">Reference proteome</keyword>
<reference evidence="1 2" key="1">
    <citation type="journal article" date="2020" name="Mol. Plant">
        <title>The Chromosome-Based Rubber Tree Genome Provides New Insights into Spurge Genome Evolution and Rubber Biosynthesis.</title>
        <authorList>
            <person name="Liu J."/>
            <person name="Shi C."/>
            <person name="Shi C.C."/>
            <person name="Li W."/>
            <person name="Zhang Q.J."/>
            <person name="Zhang Y."/>
            <person name="Li K."/>
            <person name="Lu H.F."/>
            <person name="Shi C."/>
            <person name="Zhu S.T."/>
            <person name="Xiao Z.Y."/>
            <person name="Nan H."/>
            <person name="Yue Y."/>
            <person name="Zhu X.G."/>
            <person name="Wu Y."/>
            <person name="Hong X.N."/>
            <person name="Fan G.Y."/>
            <person name="Tong Y."/>
            <person name="Zhang D."/>
            <person name="Mao C.L."/>
            <person name="Liu Y.L."/>
            <person name="Hao S.J."/>
            <person name="Liu W.Q."/>
            <person name="Lv M.Q."/>
            <person name="Zhang H.B."/>
            <person name="Liu Y."/>
            <person name="Hu-Tang G.R."/>
            <person name="Wang J.P."/>
            <person name="Wang J.H."/>
            <person name="Sun Y.H."/>
            <person name="Ni S.B."/>
            <person name="Chen W.B."/>
            <person name="Zhang X.C."/>
            <person name="Jiao Y.N."/>
            <person name="Eichler E.E."/>
            <person name="Li G.H."/>
            <person name="Liu X."/>
            <person name="Gao L.Z."/>
        </authorList>
    </citation>
    <scope>NUCLEOTIDE SEQUENCE [LARGE SCALE GENOMIC DNA]</scope>
    <source>
        <strain evidence="2">cv. GT1</strain>
        <tissue evidence="1">Leaf</tissue>
    </source>
</reference>
<proteinExistence type="predicted"/>
<sequence>MTRNMEFMGMGLSLMCKLVVMIKSNQCSNDGLACKGQSLGIDALRNAIAIIANPSHESFIPLVIVSSVTLLSSTPLKGSFIGTVMPLVDLYSMNLANLRTKKCTLVDAVLCGTTNLRLLSYSIRHMDFKVRMDNVDDPWWLLEFLVRQNGIKIFGLGNIFGSFIACALCPG</sequence>
<evidence type="ECO:0000313" key="1">
    <source>
        <dbReference type="EMBL" id="KAF2302373.1"/>
    </source>
</evidence>
<dbReference type="EMBL" id="JAAGAX010000010">
    <property type="protein sequence ID" value="KAF2302373.1"/>
    <property type="molecule type" value="Genomic_DNA"/>
</dbReference>
<dbReference type="Proteomes" id="UP000467840">
    <property type="component" value="Chromosome 4"/>
</dbReference>
<organism evidence="1 2">
    <name type="scientific">Hevea brasiliensis</name>
    <name type="common">Para rubber tree</name>
    <name type="synonym">Siphonia brasiliensis</name>
    <dbReference type="NCBI Taxonomy" id="3981"/>
    <lineage>
        <taxon>Eukaryota</taxon>
        <taxon>Viridiplantae</taxon>
        <taxon>Streptophyta</taxon>
        <taxon>Embryophyta</taxon>
        <taxon>Tracheophyta</taxon>
        <taxon>Spermatophyta</taxon>
        <taxon>Magnoliopsida</taxon>
        <taxon>eudicotyledons</taxon>
        <taxon>Gunneridae</taxon>
        <taxon>Pentapetalae</taxon>
        <taxon>rosids</taxon>
        <taxon>fabids</taxon>
        <taxon>Malpighiales</taxon>
        <taxon>Euphorbiaceae</taxon>
        <taxon>Crotonoideae</taxon>
        <taxon>Micrandreae</taxon>
        <taxon>Hevea</taxon>
    </lineage>
</organism>
<name>A0A6A6LQH7_HEVBR</name>